<organism evidence="1 2">
    <name type="scientific">Pseudovibrio axinellae</name>
    <dbReference type="NCBI Taxonomy" id="989403"/>
    <lineage>
        <taxon>Bacteria</taxon>
        <taxon>Pseudomonadati</taxon>
        <taxon>Pseudomonadota</taxon>
        <taxon>Alphaproteobacteria</taxon>
        <taxon>Hyphomicrobiales</taxon>
        <taxon>Stappiaceae</taxon>
        <taxon>Pseudovibrio</taxon>
    </lineage>
</organism>
<dbReference type="AlphaFoldDB" id="A0A166AGA1"/>
<reference evidence="1 2" key="1">
    <citation type="journal article" date="2016" name="Front. Microbiol.">
        <title>Comparative Genomic Analysis Reveals a Diverse Repertoire of Genes Involved in Prokaryote-Eukaryote Interactions within the Pseudovibrio Genus.</title>
        <authorList>
            <person name="Romano S."/>
            <person name="Fernandez-Guerra A."/>
            <person name="Reen F.J."/>
            <person name="Glockner F.O."/>
            <person name="Crowley S.P."/>
            <person name="O'Sullivan O."/>
            <person name="Cotter P.D."/>
            <person name="Adams C."/>
            <person name="Dobson A.D."/>
            <person name="O'Gara F."/>
        </authorList>
    </citation>
    <scope>NUCLEOTIDE SEQUENCE [LARGE SCALE GENOMIC DNA]</scope>
    <source>
        <strain evidence="1 2">Ad2</strain>
    </source>
</reference>
<keyword evidence="2" id="KW-1185">Reference proteome</keyword>
<evidence type="ECO:0000313" key="2">
    <source>
        <dbReference type="Proteomes" id="UP000076577"/>
    </source>
</evidence>
<name>A0A166AGA1_9HYPH</name>
<dbReference type="Proteomes" id="UP000076577">
    <property type="component" value="Unassembled WGS sequence"/>
</dbReference>
<evidence type="ECO:0000313" key="1">
    <source>
        <dbReference type="EMBL" id="KZL21031.1"/>
    </source>
</evidence>
<gene>
    <name evidence="1" type="ORF">PsAD2_01023</name>
</gene>
<comment type="caution">
    <text evidence="1">The sequence shown here is derived from an EMBL/GenBank/DDBJ whole genome shotgun (WGS) entry which is preliminary data.</text>
</comment>
<dbReference type="EMBL" id="LMCB01000005">
    <property type="protein sequence ID" value="KZL21031.1"/>
    <property type="molecule type" value="Genomic_DNA"/>
</dbReference>
<proteinExistence type="predicted"/>
<dbReference type="STRING" id="989403.SAMN05421798_101378"/>
<protein>
    <submittedName>
        <fullName evidence="1">Uncharacterized protein</fullName>
    </submittedName>
</protein>
<sequence>MGSDFFYLMLVISTFAVAAFKKEIGNPSVKSLGTFYEAFGESEVHGVQN</sequence>
<dbReference type="PATRIC" id="fig|989403.3.peg.1102"/>
<accession>A0A166AGA1</accession>